<sequence>MKKENVVIQEIIQRTQALIARLSPENQAYFDKINEYMVLSSLLRDERAIREQIYQMVLDFSDAERDGISAQEFFGNAPKGMADELVNNSPRIHLKSALFISGLIGVILAFCRLLSSFSSSTYLTISPFLYLSDVVLGLFGIGLIFLVLAKTVYSHYTKWVIGVSSVFLVAVGLLVRWLAEENLATFFVFIISNPWDVVLMGMSFLICLFAIRRDKVFQPMLFPVGGMILTGLLKRWTKEMQITDTLWTTIIPIAIIIVSLLIFYGSSYYVFKKNK</sequence>
<keyword evidence="1" id="KW-1133">Transmembrane helix</keyword>
<dbReference type="AlphaFoldDB" id="A0A564TNP0"/>
<keyword evidence="1" id="KW-0472">Membrane</keyword>
<feature type="transmembrane region" description="Helical" evidence="1">
    <location>
        <begin position="160"/>
        <end position="179"/>
    </location>
</feature>
<feature type="transmembrane region" description="Helical" evidence="1">
    <location>
        <begin position="245"/>
        <end position="271"/>
    </location>
</feature>
<dbReference type="Proteomes" id="UP000385544">
    <property type="component" value="Unassembled WGS sequence"/>
</dbReference>
<dbReference type="RefSeq" id="WP_144210545.1">
    <property type="nucleotide sequence ID" value="NZ_CABHMZ010000027.1"/>
</dbReference>
<accession>A0A564TNP0</accession>
<evidence type="ECO:0000256" key="1">
    <source>
        <dbReference type="SAM" id="Phobius"/>
    </source>
</evidence>
<name>A0A564TNP0_STRCV</name>
<feature type="transmembrane region" description="Helical" evidence="1">
    <location>
        <begin position="127"/>
        <end position="148"/>
    </location>
</feature>
<dbReference type="Gene3D" id="1.10.1900.10">
    <property type="entry name" value="c-terminal domain of poly(a) binding protein"/>
    <property type="match status" value="1"/>
</dbReference>
<evidence type="ECO:0000313" key="2">
    <source>
        <dbReference type="EMBL" id="VUX08874.1"/>
    </source>
</evidence>
<keyword evidence="1" id="KW-0812">Transmembrane</keyword>
<gene>
    <name evidence="2" type="ORF">SCSS39_01791</name>
</gene>
<proteinExistence type="predicted"/>
<feature type="transmembrane region" description="Helical" evidence="1">
    <location>
        <begin position="185"/>
        <end position="209"/>
    </location>
</feature>
<feature type="transmembrane region" description="Helical" evidence="1">
    <location>
        <begin position="97"/>
        <end position="115"/>
    </location>
</feature>
<dbReference type="OrthoDB" id="1655249at2"/>
<dbReference type="EMBL" id="CABHMZ010000027">
    <property type="protein sequence ID" value="VUX08874.1"/>
    <property type="molecule type" value="Genomic_DNA"/>
</dbReference>
<organism evidence="2 3">
    <name type="scientific">Streptococcus constellatus</name>
    <dbReference type="NCBI Taxonomy" id="76860"/>
    <lineage>
        <taxon>Bacteria</taxon>
        <taxon>Bacillati</taxon>
        <taxon>Bacillota</taxon>
        <taxon>Bacilli</taxon>
        <taxon>Lactobacillales</taxon>
        <taxon>Streptococcaceae</taxon>
        <taxon>Streptococcus</taxon>
        <taxon>Streptococcus anginosus group</taxon>
    </lineage>
</organism>
<protein>
    <recommendedName>
        <fullName evidence="4">DUF1129 family protein</fullName>
    </recommendedName>
</protein>
<evidence type="ECO:0000313" key="3">
    <source>
        <dbReference type="Proteomes" id="UP000385544"/>
    </source>
</evidence>
<reference evidence="2 3" key="1">
    <citation type="submission" date="2019-07" db="EMBL/GenBank/DDBJ databases">
        <authorList>
            <person name="Hibberd C M."/>
            <person name="Gehrig L. J."/>
            <person name="Chang H.-W."/>
            <person name="Venkatesh S."/>
        </authorList>
    </citation>
    <scope>NUCLEOTIDE SEQUENCE [LARGE SCALE GENOMIC DNA]</scope>
    <source>
        <strain evidence="2">Streptococcus_constellatus_SS_Bg39</strain>
    </source>
</reference>
<evidence type="ECO:0008006" key="4">
    <source>
        <dbReference type="Google" id="ProtNLM"/>
    </source>
</evidence>
<feature type="transmembrane region" description="Helical" evidence="1">
    <location>
        <begin position="216"/>
        <end position="233"/>
    </location>
</feature>
<dbReference type="SUPFAM" id="SSF158560">
    <property type="entry name" value="BH3980-like"/>
    <property type="match status" value="1"/>
</dbReference>